<evidence type="ECO:0000256" key="6">
    <source>
        <dbReference type="RuleBase" id="RU000481"/>
    </source>
</evidence>
<name>A0A0R1NV46_9LACO</name>
<dbReference type="SUPFAM" id="SSF53383">
    <property type="entry name" value="PLP-dependent transferases"/>
    <property type="match status" value="1"/>
</dbReference>
<accession>A0A0R1NV46</accession>
<evidence type="ECO:0000313" key="9">
    <source>
        <dbReference type="Proteomes" id="UP000051439"/>
    </source>
</evidence>
<dbReference type="CDD" id="cd00609">
    <property type="entry name" value="AAT_like"/>
    <property type="match status" value="1"/>
</dbReference>
<dbReference type="RefSeq" id="WP_056949551.1">
    <property type="nucleotide sequence ID" value="NZ_AZEB01000024.1"/>
</dbReference>
<sequence length="395" mass="42969">MPQLDSRLSGIVNGNVASVAPSGIREFDQEISSIPGIVKLTIGEPDFDVPEHAKQAAIESIKENKSHYSAQKGIIELREAISHYLQKRTDVQYDPDSEVIVTVGATEAIYSALTTLLNPGDKVIVPTPAFALYFPIIKVAGAELITIDTSNDGFVLTPEKLQAALDENGDRVKAIILNYPTNPTGVEYSEAQLKALADIVSQHKMYVLADEIYCELTYGIEHHSIASMLPEQTILINGLSKSHAMTGYRIGYLAAPKAFITNASKMHAFVVTAPSNPAQYAAAEALKNGLDDPIPMRATYEKRRDYIADRLKRMGMQIAFPQGAFYIFAKIPGTINETSVAFATKLAKEAKVGVTPGSAFGPGGEGWIRLSYAAADEDIKLAMDRMNQYLLELAE</sequence>
<dbReference type="PANTHER" id="PTHR46383:SF4">
    <property type="entry name" value="AMINOTRANSFERASE"/>
    <property type="match status" value="1"/>
</dbReference>
<gene>
    <name evidence="8" type="ORF">FC98_GL001385</name>
</gene>
<dbReference type="InterPro" id="IPR004838">
    <property type="entry name" value="NHTrfase_class1_PyrdxlP-BS"/>
</dbReference>
<protein>
    <recommendedName>
        <fullName evidence="6">Aminotransferase</fullName>
        <ecNumber evidence="6">2.6.1.-</ecNumber>
    </recommendedName>
</protein>
<comment type="cofactor">
    <cofactor evidence="1 6">
        <name>pyridoxal 5'-phosphate</name>
        <dbReference type="ChEBI" id="CHEBI:597326"/>
    </cofactor>
</comment>
<dbReference type="PANTHER" id="PTHR46383">
    <property type="entry name" value="ASPARTATE AMINOTRANSFERASE"/>
    <property type="match status" value="1"/>
</dbReference>
<organism evidence="8 9">
    <name type="scientific">Lentilactobacillus kisonensis DSM 19906 = JCM 15041</name>
    <dbReference type="NCBI Taxonomy" id="1423766"/>
    <lineage>
        <taxon>Bacteria</taxon>
        <taxon>Bacillati</taxon>
        <taxon>Bacillota</taxon>
        <taxon>Bacilli</taxon>
        <taxon>Lactobacillales</taxon>
        <taxon>Lactobacillaceae</taxon>
        <taxon>Lentilactobacillus</taxon>
    </lineage>
</organism>
<proteinExistence type="inferred from homology"/>
<dbReference type="InterPro" id="IPR050596">
    <property type="entry name" value="AspAT/PAT-like"/>
</dbReference>
<dbReference type="FunFam" id="3.40.640.10:FF:000033">
    <property type="entry name" value="Aspartate aminotransferase"/>
    <property type="match status" value="1"/>
</dbReference>
<dbReference type="InterPro" id="IPR015422">
    <property type="entry name" value="PyrdxlP-dep_Trfase_small"/>
</dbReference>
<dbReference type="Pfam" id="PF00155">
    <property type="entry name" value="Aminotran_1_2"/>
    <property type="match status" value="1"/>
</dbReference>
<dbReference type="EMBL" id="AZEB01000024">
    <property type="protein sequence ID" value="KRL20523.1"/>
    <property type="molecule type" value="Genomic_DNA"/>
</dbReference>
<dbReference type="InterPro" id="IPR015424">
    <property type="entry name" value="PyrdxlP-dep_Trfase"/>
</dbReference>
<keyword evidence="9" id="KW-1185">Reference proteome</keyword>
<keyword evidence="3 6" id="KW-0032">Aminotransferase</keyword>
<dbReference type="EC" id="2.6.1.-" evidence="6"/>
<comment type="similarity">
    <text evidence="2 6">Belongs to the class-I pyridoxal-phosphate-dependent aminotransferase family.</text>
</comment>
<evidence type="ECO:0000256" key="1">
    <source>
        <dbReference type="ARBA" id="ARBA00001933"/>
    </source>
</evidence>
<dbReference type="AlphaFoldDB" id="A0A0R1NV46"/>
<keyword evidence="4 6" id="KW-0808">Transferase</keyword>
<dbReference type="Gene3D" id="3.90.1150.10">
    <property type="entry name" value="Aspartate Aminotransferase, domain 1"/>
    <property type="match status" value="1"/>
</dbReference>
<dbReference type="Gene3D" id="3.40.640.10">
    <property type="entry name" value="Type I PLP-dependent aspartate aminotransferase-like (Major domain)"/>
    <property type="match status" value="1"/>
</dbReference>
<evidence type="ECO:0000313" key="8">
    <source>
        <dbReference type="EMBL" id="KRL20523.1"/>
    </source>
</evidence>
<evidence type="ECO:0000259" key="7">
    <source>
        <dbReference type="Pfam" id="PF00155"/>
    </source>
</evidence>
<dbReference type="GO" id="GO:0008483">
    <property type="term" value="F:transaminase activity"/>
    <property type="evidence" value="ECO:0007669"/>
    <property type="project" value="UniProtKB-KW"/>
</dbReference>
<dbReference type="Proteomes" id="UP000051439">
    <property type="component" value="Unassembled WGS sequence"/>
</dbReference>
<evidence type="ECO:0000256" key="5">
    <source>
        <dbReference type="ARBA" id="ARBA00022898"/>
    </source>
</evidence>
<reference evidence="8 9" key="1">
    <citation type="journal article" date="2015" name="Genome Announc.">
        <title>Expanding the biotechnology potential of lactobacilli through comparative genomics of 213 strains and associated genera.</title>
        <authorList>
            <person name="Sun Z."/>
            <person name="Harris H.M."/>
            <person name="McCann A."/>
            <person name="Guo C."/>
            <person name="Argimon S."/>
            <person name="Zhang W."/>
            <person name="Yang X."/>
            <person name="Jeffery I.B."/>
            <person name="Cooney J.C."/>
            <person name="Kagawa T.F."/>
            <person name="Liu W."/>
            <person name="Song Y."/>
            <person name="Salvetti E."/>
            <person name="Wrobel A."/>
            <person name="Rasinkangas P."/>
            <person name="Parkhill J."/>
            <person name="Rea M.C."/>
            <person name="O'Sullivan O."/>
            <person name="Ritari J."/>
            <person name="Douillard F.P."/>
            <person name="Paul Ross R."/>
            <person name="Yang R."/>
            <person name="Briner A.E."/>
            <person name="Felis G.E."/>
            <person name="de Vos W.M."/>
            <person name="Barrangou R."/>
            <person name="Klaenhammer T.R."/>
            <person name="Caufield P.W."/>
            <person name="Cui Y."/>
            <person name="Zhang H."/>
            <person name="O'Toole P.W."/>
        </authorList>
    </citation>
    <scope>NUCLEOTIDE SEQUENCE [LARGE SCALE GENOMIC DNA]</scope>
    <source>
        <strain evidence="8 9">DSM 19906</strain>
    </source>
</reference>
<dbReference type="GO" id="GO:0006520">
    <property type="term" value="P:amino acid metabolic process"/>
    <property type="evidence" value="ECO:0007669"/>
    <property type="project" value="InterPro"/>
</dbReference>
<dbReference type="InterPro" id="IPR015421">
    <property type="entry name" value="PyrdxlP-dep_Trfase_major"/>
</dbReference>
<keyword evidence="5" id="KW-0663">Pyridoxal phosphate</keyword>
<dbReference type="PATRIC" id="fig|1423766.4.peg.1431"/>
<dbReference type="GO" id="GO:0030170">
    <property type="term" value="F:pyridoxal phosphate binding"/>
    <property type="evidence" value="ECO:0007669"/>
    <property type="project" value="InterPro"/>
</dbReference>
<dbReference type="InterPro" id="IPR004839">
    <property type="entry name" value="Aminotransferase_I/II_large"/>
</dbReference>
<feature type="domain" description="Aminotransferase class I/classII large" evidence="7">
    <location>
        <begin position="37"/>
        <end position="382"/>
    </location>
</feature>
<evidence type="ECO:0000256" key="2">
    <source>
        <dbReference type="ARBA" id="ARBA00007441"/>
    </source>
</evidence>
<evidence type="ECO:0000256" key="4">
    <source>
        <dbReference type="ARBA" id="ARBA00022679"/>
    </source>
</evidence>
<dbReference type="PROSITE" id="PS00105">
    <property type="entry name" value="AA_TRANSFER_CLASS_1"/>
    <property type="match status" value="1"/>
</dbReference>
<evidence type="ECO:0000256" key="3">
    <source>
        <dbReference type="ARBA" id="ARBA00022576"/>
    </source>
</evidence>
<comment type="caution">
    <text evidence="8">The sequence shown here is derived from an EMBL/GenBank/DDBJ whole genome shotgun (WGS) entry which is preliminary data.</text>
</comment>